<evidence type="ECO:0000313" key="8">
    <source>
        <dbReference type="Proteomes" id="UP000078550"/>
    </source>
</evidence>
<evidence type="ECO:0000256" key="3">
    <source>
        <dbReference type="ARBA" id="ARBA00023212"/>
    </source>
</evidence>
<dbReference type="Pfam" id="PF21711">
    <property type="entry name" value="DCTN5"/>
    <property type="match status" value="2"/>
</dbReference>
<organism evidence="7 8">
    <name type="scientific">Plasmodium ovale wallikeri</name>
    <dbReference type="NCBI Taxonomy" id="864142"/>
    <lineage>
        <taxon>Eukaryota</taxon>
        <taxon>Sar</taxon>
        <taxon>Alveolata</taxon>
        <taxon>Apicomplexa</taxon>
        <taxon>Aconoidasida</taxon>
        <taxon>Haemosporida</taxon>
        <taxon>Plasmodiidae</taxon>
        <taxon>Plasmodium</taxon>
        <taxon>Plasmodium (Plasmodium)</taxon>
    </lineage>
</organism>
<comment type="subcellular location">
    <subcellularLocation>
        <location evidence="1">Cytoplasm</location>
        <location evidence="1">Cytoskeleton</location>
    </subcellularLocation>
</comment>
<evidence type="ECO:0000256" key="2">
    <source>
        <dbReference type="ARBA" id="ARBA00022490"/>
    </source>
</evidence>
<evidence type="ECO:0000313" key="7">
    <source>
        <dbReference type="EMBL" id="SBT31992.1"/>
    </source>
</evidence>
<keyword evidence="2" id="KW-0963">Cytoplasm</keyword>
<dbReference type="Proteomes" id="UP000078550">
    <property type="component" value="Unassembled WGS sequence"/>
</dbReference>
<dbReference type="PANTHER" id="PTHR46126:SF1">
    <property type="entry name" value="DYNACTIN SUBUNIT 5"/>
    <property type="match status" value="1"/>
</dbReference>
<protein>
    <recommendedName>
        <fullName evidence="5">Dynactin subunit 5</fullName>
    </recommendedName>
</protein>
<dbReference type="GO" id="GO:0005869">
    <property type="term" value="C:dynactin complex"/>
    <property type="evidence" value="ECO:0007669"/>
    <property type="project" value="TreeGrafter"/>
</dbReference>
<dbReference type="SUPFAM" id="SSF51161">
    <property type="entry name" value="Trimeric LpxA-like enzymes"/>
    <property type="match status" value="1"/>
</dbReference>
<evidence type="ECO:0000256" key="1">
    <source>
        <dbReference type="ARBA" id="ARBA00004245"/>
    </source>
</evidence>
<evidence type="ECO:0000256" key="5">
    <source>
        <dbReference type="ARBA" id="ARBA00034865"/>
    </source>
</evidence>
<dbReference type="PANTHER" id="PTHR46126">
    <property type="entry name" value="DYNACTIN SUBUNIT 5"/>
    <property type="match status" value="1"/>
</dbReference>
<dbReference type="EMBL" id="FLRE01000027">
    <property type="protein sequence ID" value="SBT31992.1"/>
    <property type="molecule type" value="Genomic_DNA"/>
</dbReference>
<dbReference type="Proteomes" id="UP000078555">
    <property type="component" value="Unassembled WGS sequence"/>
</dbReference>
<reference evidence="7" key="2">
    <citation type="submission" date="2016-05" db="EMBL/GenBank/DDBJ databases">
        <authorList>
            <person name="Lavstsen T."/>
            <person name="Jespersen J.S."/>
        </authorList>
    </citation>
    <scope>NUCLEOTIDE SEQUENCE [LARGE SCALE GENOMIC DNA]</scope>
</reference>
<sequence length="231" mass="25390">MTGRRDGVVDLGNLISDSYLESYSTATFQKGEMFNQSEYVLTASGNKVCKDSVLCGMKQIHMLGRSIIKKDAILRGDLSSLYFGKYVIIGCRALVCPCFIRNRCNVEGDTDTHNCTDTKMVGTFDVNNNPYVTVTIGNNVFIGDDCIVKAAFIGNNVIIGKNCVIGERVVIKDNVIITDNSFISNDSILAPFSKYTGCPAKFVKTLPESAEVFLKDVSYLHYKNFIPNVAA</sequence>
<comment type="similarity">
    <text evidence="4">Belongs to the dynactin subunits 5/6 family. Dynactin subunit 5 subfamily.</text>
</comment>
<dbReference type="AlphaFoldDB" id="A0A1A8YKG0"/>
<evidence type="ECO:0000313" key="9">
    <source>
        <dbReference type="Proteomes" id="UP000078555"/>
    </source>
</evidence>
<dbReference type="EMBL" id="FLRD01000016">
    <property type="protein sequence ID" value="SBT31392.1"/>
    <property type="molecule type" value="Genomic_DNA"/>
</dbReference>
<reference evidence="9" key="1">
    <citation type="submission" date="2016-05" db="EMBL/GenBank/DDBJ databases">
        <authorList>
            <person name="Naeem R."/>
        </authorList>
    </citation>
    <scope>NUCLEOTIDE SEQUENCE [LARGE SCALE GENOMIC DNA]</scope>
</reference>
<accession>A0A1A8YKG0</accession>
<dbReference type="InterPro" id="IPR047125">
    <property type="entry name" value="DCTN5"/>
</dbReference>
<reference evidence="8" key="3">
    <citation type="submission" date="2016-05" db="EMBL/GenBank/DDBJ databases">
        <authorList>
            <person name="Naeem Raeece"/>
        </authorList>
    </citation>
    <scope>NUCLEOTIDE SEQUENCE [LARGE SCALE GENOMIC DNA]</scope>
</reference>
<proteinExistence type="inferred from homology"/>
<name>A0A1A8YKG0_PLAOA</name>
<keyword evidence="3" id="KW-0206">Cytoskeleton</keyword>
<dbReference type="Gene3D" id="2.160.10.10">
    <property type="entry name" value="Hexapeptide repeat proteins"/>
    <property type="match status" value="1"/>
</dbReference>
<dbReference type="CDD" id="cd03359">
    <property type="entry name" value="LbH_Dynactin_5"/>
    <property type="match status" value="1"/>
</dbReference>
<gene>
    <name evidence="6" type="ORF">POVWA1_006940</name>
    <name evidence="7" type="ORF">POVWA2_007150</name>
</gene>
<evidence type="ECO:0000313" key="6">
    <source>
        <dbReference type="EMBL" id="SBT31392.1"/>
    </source>
</evidence>
<dbReference type="InterPro" id="IPR011004">
    <property type="entry name" value="Trimer_LpxA-like_sf"/>
</dbReference>
<keyword evidence="9" id="KW-1185">Reference proteome</keyword>
<evidence type="ECO:0000256" key="4">
    <source>
        <dbReference type="ARBA" id="ARBA00034706"/>
    </source>
</evidence>